<organism evidence="1 2">
    <name type="scientific">Eleutherodactylus coqui</name>
    <name type="common">Puerto Rican coqui</name>
    <dbReference type="NCBI Taxonomy" id="57060"/>
    <lineage>
        <taxon>Eukaryota</taxon>
        <taxon>Metazoa</taxon>
        <taxon>Chordata</taxon>
        <taxon>Craniata</taxon>
        <taxon>Vertebrata</taxon>
        <taxon>Euteleostomi</taxon>
        <taxon>Amphibia</taxon>
        <taxon>Batrachia</taxon>
        <taxon>Anura</taxon>
        <taxon>Neobatrachia</taxon>
        <taxon>Hyloidea</taxon>
        <taxon>Eleutherodactylidae</taxon>
        <taxon>Eleutherodactylinae</taxon>
        <taxon>Eleutherodactylus</taxon>
        <taxon>Eleutherodactylus</taxon>
    </lineage>
</organism>
<comment type="caution">
    <text evidence="1">The sequence shown here is derived from an EMBL/GenBank/DDBJ whole genome shotgun (WGS) entry which is preliminary data.</text>
</comment>
<keyword evidence="2" id="KW-1185">Reference proteome</keyword>
<evidence type="ECO:0000313" key="2">
    <source>
        <dbReference type="Proteomes" id="UP000770717"/>
    </source>
</evidence>
<dbReference type="AlphaFoldDB" id="A0A8J6JWX4"/>
<dbReference type="Proteomes" id="UP000770717">
    <property type="component" value="Unassembled WGS sequence"/>
</dbReference>
<name>A0A8J6JWX4_ELECQ</name>
<protein>
    <submittedName>
        <fullName evidence="1">Uncharacterized protein</fullName>
    </submittedName>
</protein>
<dbReference type="OrthoDB" id="10017413at2759"/>
<gene>
    <name evidence="1" type="ORF">GDO78_015132</name>
</gene>
<sequence length="233" mass="25636">MQMLSGVHTGGYTHMQLLSSVHTGGHTHMQMLSGVHTGGYTHIKLLSSVHTGGHTHMQMLSGVHTGGHTYIQLLSAVHTGGHTHMQLLSGVHTGGHTHMQLLSSVHTGGHTHMQLLSAVHTGERLLHCLMVHPWMFSSVMYLDRYLAPGITTAAASEVTPLPAETGFYIAPQFPHKPRKLKLKNNSPNYQEILQKYQQLQRGARSVAPYNSRMTTPRAATQVTPQCRRKQILS</sequence>
<dbReference type="EMBL" id="WNTK01000157">
    <property type="protein sequence ID" value="KAG9471336.1"/>
    <property type="molecule type" value="Genomic_DNA"/>
</dbReference>
<proteinExistence type="predicted"/>
<reference evidence="1" key="1">
    <citation type="thesis" date="2020" institute="ProQuest LLC" country="789 East Eisenhower Parkway, Ann Arbor, MI, USA">
        <title>Comparative Genomics and Chromosome Evolution.</title>
        <authorList>
            <person name="Mudd A.B."/>
        </authorList>
    </citation>
    <scope>NUCLEOTIDE SEQUENCE</scope>
    <source>
        <strain evidence="1">HN-11 Male</strain>
        <tissue evidence="1">Kidney and liver</tissue>
    </source>
</reference>
<accession>A0A8J6JWX4</accession>
<evidence type="ECO:0000313" key="1">
    <source>
        <dbReference type="EMBL" id="KAG9471336.1"/>
    </source>
</evidence>